<keyword evidence="2" id="KW-1185">Reference proteome</keyword>
<dbReference type="InterPro" id="IPR024499">
    <property type="entry name" value="Mbeg1-like"/>
</dbReference>
<dbReference type="Gene3D" id="3.40.50.1820">
    <property type="entry name" value="alpha/beta hydrolase"/>
    <property type="match status" value="1"/>
</dbReference>
<protein>
    <submittedName>
        <fullName evidence="1">Protein of uncharacterized function (DUF2974)</fullName>
    </submittedName>
</protein>
<gene>
    <name evidence="1" type="ORF">NCTC12278_00772</name>
</gene>
<name>A0A2X3Y076_9STRE</name>
<dbReference type="EMBL" id="LS483343">
    <property type="protein sequence ID" value="SQF40152.1"/>
    <property type="molecule type" value="Genomic_DNA"/>
</dbReference>
<dbReference type="InterPro" id="IPR029058">
    <property type="entry name" value="AB_hydrolase_fold"/>
</dbReference>
<dbReference type="AlphaFoldDB" id="A0A2X3Y076"/>
<dbReference type="Proteomes" id="UP000249495">
    <property type="component" value="Chromosome 1"/>
</dbReference>
<evidence type="ECO:0000313" key="1">
    <source>
        <dbReference type="EMBL" id="SQF40152.1"/>
    </source>
</evidence>
<dbReference type="KEGG" id="sfer:NCTC12278_00772"/>
<organism evidence="1 2">
    <name type="scientific">Streptococcus ferus</name>
    <dbReference type="NCBI Taxonomy" id="1345"/>
    <lineage>
        <taxon>Bacteria</taxon>
        <taxon>Bacillati</taxon>
        <taxon>Bacillota</taxon>
        <taxon>Bacilli</taxon>
        <taxon>Lactobacillales</taxon>
        <taxon>Streptococcaceae</taxon>
        <taxon>Streptococcus</taxon>
    </lineage>
</organism>
<sequence>MTNFCDYVKQNSRNSFADLPLNEVDIACLNELAYLPLGDWLGQEQLALDKVALGQFRDYEKTLQVDLDFLITKERWNLFQAVLDSKRFEQLHLSYYTNEVSSEFERQFAAMMLEIPEIGHRQLIFRGTDDSLIGWKEDFQMTYMREIPAQRLAVAYLKHYLETTEGQLIISGHSKGGNLALYAASQQSSGQQERIQKIYLFDAPGLHQTVLSSPGYLAVRGKVVAIRPQESIVGIMLSSDIQVHIIESLKFGMEQHLMANWQVNSTGTFVKAKESTALSQALEKTFKVWTEELSSQELKIFFDTFFNLFLDNGIDSLNDFLKWDTGIAQKLGDVFKDLRTLDEAKRQLMWKSLSLLVKTFNQTSFDHQKAKFDKGEFEFSKWLKPKPEVYIKIKPKDSEDKE</sequence>
<dbReference type="RefSeq" id="WP_018029632.1">
    <property type="nucleotide sequence ID" value="NZ_LS483343.1"/>
</dbReference>
<dbReference type="SUPFAM" id="SSF53474">
    <property type="entry name" value="alpha/beta-Hydrolases"/>
    <property type="match status" value="1"/>
</dbReference>
<dbReference type="Pfam" id="PF11187">
    <property type="entry name" value="Mbeg1-like"/>
    <property type="match status" value="1"/>
</dbReference>
<evidence type="ECO:0000313" key="2">
    <source>
        <dbReference type="Proteomes" id="UP000249495"/>
    </source>
</evidence>
<proteinExistence type="predicted"/>
<reference evidence="1 2" key="1">
    <citation type="submission" date="2018-06" db="EMBL/GenBank/DDBJ databases">
        <authorList>
            <consortium name="Pathogen Informatics"/>
            <person name="Doyle S."/>
        </authorList>
    </citation>
    <scope>NUCLEOTIDE SEQUENCE [LARGE SCALE GENOMIC DNA]</scope>
    <source>
        <strain evidence="1 2">NCTC12278</strain>
    </source>
</reference>
<dbReference type="OrthoDB" id="9769481at2"/>
<dbReference type="STRING" id="1123303.GCA_000372425_00303"/>
<accession>A0A2X3Y076</accession>